<dbReference type="RefSeq" id="WP_154504205.1">
    <property type="nucleotide sequence ID" value="NZ_VUMN01000011.1"/>
</dbReference>
<keyword evidence="2" id="KW-1185">Reference proteome</keyword>
<comment type="caution">
    <text evidence="1">The sequence shown here is derived from an EMBL/GenBank/DDBJ whole genome shotgun (WGS) entry which is preliminary data.</text>
</comment>
<evidence type="ECO:0000313" key="2">
    <source>
        <dbReference type="Proteomes" id="UP000461880"/>
    </source>
</evidence>
<accession>A0A7X2NSP9</accession>
<reference evidence="1 2" key="1">
    <citation type="submission" date="2019-08" db="EMBL/GenBank/DDBJ databases">
        <title>In-depth cultivation of the pig gut microbiome towards novel bacterial diversity and tailored functional studies.</title>
        <authorList>
            <person name="Wylensek D."/>
            <person name="Hitch T.C.A."/>
            <person name="Clavel T."/>
        </authorList>
    </citation>
    <scope>NUCLEOTIDE SEQUENCE [LARGE SCALE GENOMIC DNA]</scope>
    <source>
        <strain evidence="1 2">Oil+RF-744-GAM-WT-6</strain>
    </source>
</reference>
<organism evidence="1 2">
    <name type="scientific">Stecheria intestinalis</name>
    <dbReference type="NCBI Taxonomy" id="2606630"/>
    <lineage>
        <taxon>Bacteria</taxon>
        <taxon>Bacillati</taxon>
        <taxon>Bacillota</taxon>
        <taxon>Erysipelotrichia</taxon>
        <taxon>Erysipelotrichales</taxon>
        <taxon>Erysipelotrichaceae</taxon>
        <taxon>Stecheria</taxon>
    </lineage>
</organism>
<gene>
    <name evidence="1" type="ORF">FYJ51_05895</name>
</gene>
<dbReference type="AlphaFoldDB" id="A0A7X2NSP9"/>
<name>A0A7X2NSP9_9FIRM</name>
<proteinExistence type="predicted"/>
<evidence type="ECO:0000313" key="1">
    <source>
        <dbReference type="EMBL" id="MSS58433.1"/>
    </source>
</evidence>
<sequence>MPIRIYTYSNPYCLDKESNYWEFIKGGFQLCVSQTLANGMSGLYKDFYLGKLTTIAKFINYLFDEWQDEGTIVKQHAEIDNLISSSDLNGIIPDGIDGEKVRASLRLNRQEIFKSIRIMFELGMDPDEMDDSKMTEDQRYLKEIFREIRESKHSAFCLKESFTKEEVDEAISETIRDALGDDKDKEKKAAEIDKDIIVVHGIHQFTPLMLRTIEVLSESRTVIMLFNYQPDYSNIYQTWLNVYQCFETSVLQSDHVFRVSPKYEPASDLADEFGKLVNGEGRMIVNNVTNYEIVEFDSMTEFAGYIAERFEKALKTREKDQYKRSPLYYMDEQIYSANDEVNDILKIYFPDQFGERQFLDYPIGHFFISIMNMWDPETGELHVNDLDDIAECLSSGIISEPAKGQLLSAFNDCRLIFENETDIDGMIRWLKKIKKEKKRYAEKEYLNRIGYFRVDEKQIDKLSEGLDSLNQIAYKFFEDFNSDNQNFKKFYDKVRDLLINRAMESDDCNEEFKDIISRVLERLNESKLEDTNASFDCLRDTMQIYLTQVEKKNTGANWIARNYEQIDGDILRNGDQWTTRTNHFGCISDEDMTNSRNRDYPWPLDDNFFEYAQAPVDWKYQVYVHSRHEYRNFKRYALLYGLQFSRNKVILSYVKHDNKEDNELYHLFKIMNIPVVKNTSRVALMHLEPVAYITPEYQGRRFHSIDLYKFRMCPYRFLLETGIEDNTVYSDDYLLKQYLRVILENSYRMNHQNEHYFEDSARQEIEDTLNRLNQLFPFVEPIDKMDIVRDVIAYIQNYEVNKYTGSVIAVKEKDKEYMLKREYFLAAKVKESSDYSKQIFAETSDQEINAMLSENILCLERYTQKLNLFCKLCGVKNICLEIFRSKPRTTHEER</sequence>
<dbReference type="Proteomes" id="UP000461880">
    <property type="component" value="Unassembled WGS sequence"/>
</dbReference>
<protein>
    <submittedName>
        <fullName evidence="1">Uncharacterized protein</fullName>
    </submittedName>
</protein>
<dbReference type="EMBL" id="VUMN01000011">
    <property type="protein sequence ID" value="MSS58433.1"/>
    <property type="molecule type" value="Genomic_DNA"/>
</dbReference>